<comment type="caution">
    <text evidence="1">The sequence shown here is derived from an EMBL/GenBank/DDBJ whole genome shotgun (WGS) entry which is preliminary data.</text>
</comment>
<reference evidence="1 2" key="1">
    <citation type="submission" date="2016-12" db="EMBL/GenBank/DDBJ databases">
        <title>Izhakiella australiana sp. nov. of genus Izhakiella isolated from Australian desert.</title>
        <authorList>
            <person name="Ji M."/>
        </authorList>
    </citation>
    <scope>NUCLEOTIDE SEQUENCE [LARGE SCALE GENOMIC DNA]</scope>
    <source>
        <strain evidence="1 2">D4N98</strain>
    </source>
</reference>
<name>A0A1S8YPZ6_9GAMM</name>
<organism evidence="1 2">
    <name type="scientific">Izhakiella australiensis</name>
    <dbReference type="NCBI Taxonomy" id="1926881"/>
    <lineage>
        <taxon>Bacteria</taxon>
        <taxon>Pseudomonadati</taxon>
        <taxon>Pseudomonadota</taxon>
        <taxon>Gammaproteobacteria</taxon>
        <taxon>Enterobacterales</taxon>
        <taxon>Erwiniaceae</taxon>
        <taxon>Izhakiella</taxon>
    </lineage>
</organism>
<dbReference type="RefSeq" id="WP_078001456.1">
    <property type="nucleotide sequence ID" value="NZ_MRUL01000002.1"/>
</dbReference>
<dbReference type="InterPro" id="IPR019633">
    <property type="entry name" value="DUF2498"/>
</dbReference>
<dbReference type="Gene3D" id="3.30.300.360">
    <property type="entry name" value="Protein of unknown function (DUF2498)"/>
    <property type="match status" value="1"/>
</dbReference>
<keyword evidence="2" id="KW-1185">Reference proteome</keyword>
<sequence>MTQSVQPISADELLVIANNLLKQHEDYLPGVKADSVKQRGDVLVFNGDFYLDEQGLPSGKTTVVFNLFKYLAHSLSSQYRLSDVS</sequence>
<proteinExistence type="predicted"/>
<accession>A0A1S8YPZ6</accession>
<dbReference type="NCBIfam" id="NF008265">
    <property type="entry name" value="PRK11037.1"/>
    <property type="match status" value="1"/>
</dbReference>
<protein>
    <recommendedName>
        <fullName evidence="3">DUF2498 domain-containing protein</fullName>
    </recommendedName>
</protein>
<dbReference type="STRING" id="1926881.BTJ39_04370"/>
<dbReference type="InterPro" id="IPR038191">
    <property type="entry name" value="YciN_sf"/>
</dbReference>
<evidence type="ECO:0000313" key="1">
    <source>
        <dbReference type="EMBL" id="OON41209.1"/>
    </source>
</evidence>
<dbReference type="EMBL" id="MRUL01000002">
    <property type="protein sequence ID" value="OON41209.1"/>
    <property type="molecule type" value="Genomic_DNA"/>
</dbReference>
<evidence type="ECO:0000313" key="2">
    <source>
        <dbReference type="Proteomes" id="UP000190667"/>
    </source>
</evidence>
<dbReference type="AlphaFoldDB" id="A0A1S8YPZ6"/>
<evidence type="ECO:0008006" key="3">
    <source>
        <dbReference type="Google" id="ProtNLM"/>
    </source>
</evidence>
<gene>
    <name evidence="1" type="ORF">BTJ39_04370</name>
</gene>
<dbReference type="OrthoDB" id="6215372at2"/>
<dbReference type="Pfam" id="PF10692">
    <property type="entry name" value="DUF2498"/>
    <property type="match status" value="1"/>
</dbReference>
<dbReference type="Proteomes" id="UP000190667">
    <property type="component" value="Unassembled WGS sequence"/>
</dbReference>